<sequence length="226" mass="24254">MAFREDVPLVFADREDGGRRLAAELRRRTWVDPLVLGLARGGVPVAAVVARRLGADFDVAVARKIGAPGRREYGVGAVTPDGPAIYDEAILRSLRLTSARMARAEARERAEARRRLARYRDGRAPAGVADRDVILVDDGLATGVTATAALRDVRAGNPRTVVFAAPVGAPGAAARLLHEADDVVCVTEPAGFRAVGQWYADFRQTSDEDVLALLSGDRRESTEDGR</sequence>
<evidence type="ECO:0000313" key="2">
    <source>
        <dbReference type="EMBL" id="WIV55491.1"/>
    </source>
</evidence>
<reference evidence="2 3" key="1">
    <citation type="submission" date="2023-06" db="EMBL/GenBank/DDBJ databases">
        <authorList>
            <person name="Oyuntsetseg B."/>
            <person name="Kim S.B."/>
        </authorList>
    </citation>
    <scope>NUCLEOTIDE SEQUENCE [LARGE SCALE GENOMIC DNA]</scope>
    <source>
        <strain evidence="2 3">2-2</strain>
    </source>
</reference>
<organism evidence="2 3">
    <name type="scientific">Amycolatopsis nalaikhensis</name>
    <dbReference type="NCBI Taxonomy" id="715472"/>
    <lineage>
        <taxon>Bacteria</taxon>
        <taxon>Bacillati</taxon>
        <taxon>Actinomycetota</taxon>
        <taxon>Actinomycetes</taxon>
        <taxon>Pseudonocardiales</taxon>
        <taxon>Pseudonocardiaceae</taxon>
        <taxon>Amycolatopsis</taxon>
    </lineage>
</organism>
<dbReference type="Proteomes" id="UP001227101">
    <property type="component" value="Chromosome"/>
</dbReference>
<keyword evidence="2" id="KW-0328">Glycosyltransferase</keyword>
<name>A0ABY8XIM6_9PSEU</name>
<dbReference type="Pfam" id="PF00156">
    <property type="entry name" value="Pribosyltran"/>
    <property type="match status" value="1"/>
</dbReference>
<accession>A0ABY8XIM6</accession>
<dbReference type="Gene3D" id="3.30.1310.20">
    <property type="entry name" value="PRTase-like"/>
    <property type="match status" value="1"/>
</dbReference>
<dbReference type="CDD" id="cd06223">
    <property type="entry name" value="PRTases_typeI"/>
    <property type="match status" value="1"/>
</dbReference>
<keyword evidence="3" id="KW-1185">Reference proteome</keyword>
<feature type="domain" description="Phosphoribosyltransferase" evidence="1">
    <location>
        <begin position="15"/>
        <end position="188"/>
    </location>
</feature>
<keyword evidence="2" id="KW-0808">Transferase</keyword>
<dbReference type="Gene3D" id="3.40.50.2020">
    <property type="match status" value="1"/>
</dbReference>
<dbReference type="InterPro" id="IPR029057">
    <property type="entry name" value="PRTase-like"/>
</dbReference>
<dbReference type="SUPFAM" id="SSF53271">
    <property type="entry name" value="PRTase-like"/>
    <property type="match status" value="1"/>
</dbReference>
<gene>
    <name evidence="2" type="ORF">QP939_42840</name>
</gene>
<evidence type="ECO:0000313" key="3">
    <source>
        <dbReference type="Proteomes" id="UP001227101"/>
    </source>
</evidence>
<proteinExistence type="predicted"/>
<dbReference type="RefSeq" id="WP_285452471.1">
    <property type="nucleotide sequence ID" value="NZ_CP127173.1"/>
</dbReference>
<evidence type="ECO:0000259" key="1">
    <source>
        <dbReference type="Pfam" id="PF00156"/>
    </source>
</evidence>
<dbReference type="InterPro" id="IPR000836">
    <property type="entry name" value="PRTase_dom"/>
</dbReference>
<dbReference type="GO" id="GO:0016757">
    <property type="term" value="F:glycosyltransferase activity"/>
    <property type="evidence" value="ECO:0007669"/>
    <property type="project" value="UniProtKB-KW"/>
</dbReference>
<dbReference type="EMBL" id="CP127173">
    <property type="protein sequence ID" value="WIV55491.1"/>
    <property type="molecule type" value="Genomic_DNA"/>
</dbReference>
<protein>
    <submittedName>
        <fullName evidence="2">Phosphoribosyltransferase family protein</fullName>
    </submittedName>
</protein>